<dbReference type="RefSeq" id="WP_085482201.1">
    <property type="nucleotide sequence ID" value="NZ_FXAY01000001.1"/>
</dbReference>
<evidence type="ECO:0000313" key="2">
    <source>
        <dbReference type="EMBL" id="SMG10923.1"/>
    </source>
</evidence>
<dbReference type="PANTHER" id="PTHR33990:SF1">
    <property type="entry name" value="PROTEIN YJDN"/>
    <property type="match status" value="1"/>
</dbReference>
<evidence type="ECO:0000313" key="3">
    <source>
        <dbReference type="Proteomes" id="UP000193244"/>
    </source>
</evidence>
<dbReference type="EMBL" id="FXAY01000001">
    <property type="protein sequence ID" value="SMG10923.1"/>
    <property type="molecule type" value="Genomic_DNA"/>
</dbReference>
<dbReference type="OrthoDB" id="9795306at2"/>
<feature type="domain" description="PhnB-like" evidence="1">
    <location>
        <begin position="5"/>
        <end position="131"/>
    </location>
</feature>
<dbReference type="AlphaFoldDB" id="A0A1X7IAF1"/>
<reference evidence="3" key="1">
    <citation type="submission" date="2017-04" db="EMBL/GenBank/DDBJ databases">
        <authorList>
            <person name="Varghese N."/>
            <person name="Submissions S."/>
        </authorList>
    </citation>
    <scope>NUCLEOTIDE SEQUENCE [LARGE SCALE GENOMIC DNA]</scope>
    <source>
        <strain evidence="3">VKM Ac-2510</strain>
    </source>
</reference>
<proteinExistence type="predicted"/>
<dbReference type="InterPro" id="IPR029068">
    <property type="entry name" value="Glyas_Bleomycin-R_OHBP_Dase"/>
</dbReference>
<gene>
    <name evidence="2" type="ORF">SAMN06296010_0262</name>
</gene>
<dbReference type="CDD" id="cd06588">
    <property type="entry name" value="PhnB_like"/>
    <property type="match status" value="1"/>
</dbReference>
<dbReference type="PANTHER" id="PTHR33990">
    <property type="entry name" value="PROTEIN YJDN-RELATED"/>
    <property type="match status" value="1"/>
</dbReference>
<dbReference type="SUPFAM" id="SSF54593">
    <property type="entry name" value="Glyoxalase/Bleomycin resistance protein/Dihydroxybiphenyl dioxygenase"/>
    <property type="match status" value="1"/>
</dbReference>
<dbReference type="InterPro" id="IPR028973">
    <property type="entry name" value="PhnB-like"/>
</dbReference>
<dbReference type="Gene3D" id="3.10.180.10">
    <property type="entry name" value="2,3-Dihydroxybiphenyl 1,2-Dioxygenase, domain 1"/>
    <property type="match status" value="1"/>
</dbReference>
<name>A0A1X7IAF1_9MICO</name>
<accession>A0A1X7IAF1</accession>
<protein>
    <submittedName>
        <fullName evidence="2">PhnB protein</fullName>
    </submittedName>
</protein>
<sequence>MPSILTPYLGFRDNTKEAMEFYHSVFGGELTMSRYADFGMNEDPSEADKIMHSQLVAPGGLIFMAADTPKSMPFTPGDNYSVSLSGRDVDELTGYWNKLSEGATIYAPLEKAPWGDSFGQLRDRFGVSWMVNIGGSPEEPTAQS</sequence>
<dbReference type="Proteomes" id="UP000193244">
    <property type="component" value="Unassembled WGS sequence"/>
</dbReference>
<dbReference type="Pfam" id="PF06983">
    <property type="entry name" value="3-dmu-9_3-mt"/>
    <property type="match status" value="1"/>
</dbReference>
<dbReference type="STRING" id="150121.SAMN06296010_0262"/>
<evidence type="ECO:0000259" key="1">
    <source>
        <dbReference type="Pfam" id="PF06983"/>
    </source>
</evidence>
<keyword evidence="3" id="KW-1185">Reference proteome</keyword>
<organism evidence="2 3">
    <name type="scientific">Agreia pratensis</name>
    <dbReference type="NCBI Taxonomy" id="150121"/>
    <lineage>
        <taxon>Bacteria</taxon>
        <taxon>Bacillati</taxon>
        <taxon>Actinomycetota</taxon>
        <taxon>Actinomycetes</taxon>
        <taxon>Micrococcales</taxon>
        <taxon>Microbacteriaceae</taxon>
        <taxon>Agreia</taxon>
    </lineage>
</organism>